<evidence type="ECO:0000256" key="1">
    <source>
        <dbReference type="ARBA" id="ARBA00022729"/>
    </source>
</evidence>
<dbReference type="EMBL" id="CAEZXN010000007">
    <property type="protein sequence ID" value="CAB4689536.1"/>
    <property type="molecule type" value="Genomic_DNA"/>
</dbReference>
<dbReference type="PROSITE" id="PS51109">
    <property type="entry name" value="G5"/>
    <property type="match status" value="1"/>
</dbReference>
<protein>
    <submittedName>
        <fullName evidence="5">Unannotated protein</fullName>
    </submittedName>
</protein>
<dbReference type="InterPro" id="IPR023346">
    <property type="entry name" value="Lysozyme-like_dom_sf"/>
</dbReference>
<evidence type="ECO:0000313" key="5">
    <source>
        <dbReference type="EMBL" id="CAB4689536.1"/>
    </source>
</evidence>
<dbReference type="SUPFAM" id="SSF53955">
    <property type="entry name" value="Lysozyme-like"/>
    <property type="match status" value="1"/>
</dbReference>
<evidence type="ECO:0000313" key="6">
    <source>
        <dbReference type="EMBL" id="CAB4840045.1"/>
    </source>
</evidence>
<dbReference type="InterPro" id="IPR011098">
    <property type="entry name" value="G5_dom"/>
</dbReference>
<sequence length="266" mass="28687">MFAKRNLRAALMAPLLISLILGSVESAAASNTSASRTTIRDAVVATRVTAHQVTFKADGTAHRISTNARTVGEAMKQAQITLGPLDLVSTPLAASVKKNLEVKVTRVKVTHTVKKVKISAPIKKIKNAKMLVGKTIVRAKGAPGFKEVEAVTTFADGKVSSVDIKRSTLLTAPVTKVLVVGTRPRTVDELNWRAVANCESHGNPRSSNSKYGYYGMYQFSLTAWKTAGGTGNPMDASAAEQTMRAKRLYNIRGRGAWPVCGRLFYR</sequence>
<evidence type="ECO:0000259" key="3">
    <source>
        <dbReference type="PROSITE" id="PS51109"/>
    </source>
</evidence>
<dbReference type="EMBL" id="CAFBAA010000001">
    <property type="protein sequence ID" value="CAB4840045.1"/>
    <property type="molecule type" value="Genomic_DNA"/>
</dbReference>
<dbReference type="InterPro" id="IPR007137">
    <property type="entry name" value="DUF348"/>
</dbReference>
<dbReference type="Pfam" id="PF07501">
    <property type="entry name" value="G5"/>
    <property type="match status" value="1"/>
</dbReference>
<dbReference type="InterPro" id="IPR010618">
    <property type="entry name" value="RPF"/>
</dbReference>
<proteinExistence type="predicted"/>
<feature type="domain" description="G5" evidence="3">
    <location>
        <begin position="104"/>
        <end position="184"/>
    </location>
</feature>
<dbReference type="Pfam" id="PF03990">
    <property type="entry name" value="DUF348"/>
    <property type="match status" value="1"/>
</dbReference>
<dbReference type="AlphaFoldDB" id="A0A6J6NTL3"/>
<dbReference type="Gene3D" id="1.10.530.10">
    <property type="match status" value="1"/>
</dbReference>
<dbReference type="EMBL" id="CAEZXB010000002">
    <property type="protein sequence ID" value="CAB4667706.1"/>
    <property type="molecule type" value="Genomic_DNA"/>
</dbReference>
<evidence type="ECO:0000256" key="2">
    <source>
        <dbReference type="ARBA" id="ARBA00022801"/>
    </source>
</evidence>
<organism evidence="5">
    <name type="scientific">freshwater metagenome</name>
    <dbReference type="NCBI Taxonomy" id="449393"/>
    <lineage>
        <taxon>unclassified sequences</taxon>
        <taxon>metagenomes</taxon>
        <taxon>ecological metagenomes</taxon>
    </lineage>
</organism>
<gene>
    <name evidence="4" type="ORF">UFOPK2342_00235</name>
    <name evidence="5" type="ORF">UFOPK2423_00476</name>
    <name evidence="6" type="ORF">UFOPK3266_00043</name>
</gene>
<dbReference type="CDD" id="cd13925">
    <property type="entry name" value="RPF"/>
    <property type="match status" value="1"/>
</dbReference>
<evidence type="ECO:0000313" key="4">
    <source>
        <dbReference type="EMBL" id="CAB4667706.1"/>
    </source>
</evidence>
<keyword evidence="2" id="KW-0378">Hydrolase</keyword>
<reference evidence="5" key="1">
    <citation type="submission" date="2020-05" db="EMBL/GenBank/DDBJ databases">
        <authorList>
            <person name="Chiriac C."/>
            <person name="Salcher M."/>
            <person name="Ghai R."/>
            <person name="Kavagutti S V."/>
        </authorList>
    </citation>
    <scope>NUCLEOTIDE SEQUENCE</scope>
</reference>
<dbReference type="GO" id="GO:0016787">
    <property type="term" value="F:hydrolase activity"/>
    <property type="evidence" value="ECO:0007669"/>
    <property type="project" value="UniProtKB-KW"/>
</dbReference>
<dbReference type="SMART" id="SM01208">
    <property type="entry name" value="G5"/>
    <property type="match status" value="1"/>
</dbReference>
<accession>A0A6J6NTL3</accession>
<name>A0A6J6NTL3_9ZZZZ</name>
<keyword evidence="1" id="KW-0732">Signal</keyword>
<dbReference type="Pfam" id="PF06737">
    <property type="entry name" value="Transglycosylas"/>
    <property type="match status" value="1"/>
</dbReference>
<dbReference type="Gene3D" id="2.20.230.10">
    <property type="entry name" value="Resuscitation-promoting factor rpfb"/>
    <property type="match status" value="1"/>
</dbReference>